<evidence type="ECO:0000313" key="3">
    <source>
        <dbReference type="EMBL" id="MBP3944160.1"/>
    </source>
</evidence>
<dbReference type="AlphaFoldDB" id="A0A8T4HAM1"/>
<dbReference type="RefSeq" id="WP_353547667.1">
    <property type="nucleotide sequence ID" value="NZ_JAGKSB010000014.1"/>
</dbReference>
<evidence type="ECO:0000256" key="1">
    <source>
        <dbReference type="ARBA" id="ARBA00022729"/>
    </source>
</evidence>
<dbReference type="InterPro" id="IPR039426">
    <property type="entry name" value="TonB-dep_rcpt-like"/>
</dbReference>
<keyword evidence="1" id="KW-0732">Signal</keyword>
<sequence length="137" mass="15099">MKKMFLFSSLLVGSAQQHLYSQTKFQQSDSLTNKVLIDEVITSATRIPELKSQSAASVTILNQKEIQQLLQINPDLTHILGSAVPGMALSSNTSSNRSQTLRGRNVLILVDGIPQSTPLRSTDRDIRSVDPEIRNLP</sequence>
<evidence type="ECO:0000313" key="4">
    <source>
        <dbReference type="Proteomes" id="UP000679691"/>
    </source>
</evidence>
<dbReference type="InterPro" id="IPR012910">
    <property type="entry name" value="Plug_dom"/>
</dbReference>
<protein>
    <submittedName>
        <fullName evidence="3">TonB-dependent receptor plug domain-containing protein</fullName>
    </submittedName>
</protein>
<feature type="domain" description="TonB-dependent receptor plug" evidence="2">
    <location>
        <begin position="52"/>
        <end position="132"/>
    </location>
</feature>
<comment type="caution">
    <text evidence="3">The sequence shown here is derived from an EMBL/GenBank/DDBJ whole genome shotgun (WGS) entry which is preliminary data.</text>
</comment>
<dbReference type="Proteomes" id="UP000679691">
    <property type="component" value="Unassembled WGS sequence"/>
</dbReference>
<evidence type="ECO:0000259" key="2">
    <source>
        <dbReference type="Pfam" id="PF07715"/>
    </source>
</evidence>
<reference evidence="3" key="1">
    <citation type="submission" date="2021-03" db="EMBL/GenBank/DDBJ databases">
        <authorList>
            <person name="Lu T."/>
            <person name="Wang Q."/>
            <person name="Han X."/>
        </authorList>
    </citation>
    <scope>NUCLEOTIDE SEQUENCE</scope>
    <source>
        <strain evidence="3">WQ 2009</strain>
    </source>
</reference>
<dbReference type="GO" id="GO:0015344">
    <property type="term" value="F:siderophore uptake transmembrane transporter activity"/>
    <property type="evidence" value="ECO:0007669"/>
    <property type="project" value="TreeGrafter"/>
</dbReference>
<dbReference type="GO" id="GO:0009279">
    <property type="term" value="C:cell outer membrane"/>
    <property type="evidence" value="ECO:0007669"/>
    <property type="project" value="TreeGrafter"/>
</dbReference>
<dbReference type="PANTHER" id="PTHR30069:SF29">
    <property type="entry name" value="HEMOGLOBIN AND HEMOGLOBIN-HAPTOGLOBIN-BINDING PROTEIN 1-RELATED"/>
    <property type="match status" value="1"/>
</dbReference>
<dbReference type="SUPFAM" id="SSF56935">
    <property type="entry name" value="Porins"/>
    <property type="match status" value="1"/>
</dbReference>
<dbReference type="InterPro" id="IPR037066">
    <property type="entry name" value="Plug_dom_sf"/>
</dbReference>
<organism evidence="3 4">
    <name type="scientific">Rhinopithecimicrobium faecis</name>
    <dbReference type="NCBI Taxonomy" id="2820698"/>
    <lineage>
        <taxon>Bacteria</taxon>
        <taxon>Pseudomonadati</taxon>
        <taxon>Bacteroidota</taxon>
        <taxon>Sphingobacteriia</taxon>
        <taxon>Sphingobacteriales</taxon>
        <taxon>Sphingobacteriaceae</taxon>
        <taxon>Rhinopithecimicrobium</taxon>
    </lineage>
</organism>
<keyword evidence="3" id="KW-0675">Receptor</keyword>
<dbReference type="EMBL" id="JAGKSB010000014">
    <property type="protein sequence ID" value="MBP3944160.1"/>
    <property type="molecule type" value="Genomic_DNA"/>
</dbReference>
<dbReference type="PANTHER" id="PTHR30069">
    <property type="entry name" value="TONB-DEPENDENT OUTER MEMBRANE RECEPTOR"/>
    <property type="match status" value="1"/>
</dbReference>
<dbReference type="Pfam" id="PF07715">
    <property type="entry name" value="Plug"/>
    <property type="match status" value="1"/>
</dbReference>
<name>A0A8T4HAM1_9SPHI</name>
<dbReference type="Gene3D" id="2.170.130.10">
    <property type="entry name" value="TonB-dependent receptor, plug domain"/>
    <property type="match status" value="1"/>
</dbReference>
<keyword evidence="4" id="KW-1185">Reference proteome</keyword>
<accession>A0A8T4HAM1</accession>
<gene>
    <name evidence="3" type="ORF">J5U18_11455</name>
</gene>
<proteinExistence type="predicted"/>
<dbReference type="GO" id="GO:0044718">
    <property type="term" value="P:siderophore transmembrane transport"/>
    <property type="evidence" value="ECO:0007669"/>
    <property type="project" value="TreeGrafter"/>
</dbReference>